<keyword evidence="1 2" id="KW-0732">Signal</keyword>
<organism evidence="4 5">
    <name type="scientific">Microterricola viridarii</name>
    <dbReference type="NCBI Taxonomy" id="412690"/>
    <lineage>
        <taxon>Bacteria</taxon>
        <taxon>Bacillati</taxon>
        <taxon>Actinomycetota</taxon>
        <taxon>Actinomycetes</taxon>
        <taxon>Micrococcales</taxon>
        <taxon>Microbacteriaceae</taxon>
        <taxon>Microterricola</taxon>
    </lineage>
</organism>
<proteinExistence type="predicted"/>
<dbReference type="STRING" id="412690.SAMN04489834_1836"/>
<accession>A0A1H1TS76</accession>
<dbReference type="PANTHER" id="PTHR35936">
    <property type="entry name" value="MEMBRANE-BOUND LYTIC MUREIN TRANSGLYCOSYLASE F"/>
    <property type="match status" value="1"/>
</dbReference>
<sequence length="301" mass="30531">MTSVRPARRLLFVAAASLLAVSLVGCVQNAPTTAAPTGDAVVVGADDAVTALVPAAIAESGALRVGVNLTYSPNEFKTAEGAPTGWAIELMDAIGAKMGLEVEYQGAAFDNILPGVIGGKYDVGQGSFTDTKEREKIVDFVNYYSAGTRWAAAAGSTLNPDDACGLVIAAGATTYQETDDIPARSEACVAAGKAPISILKLETQDDITNAVVLGRAAGFAADSPVTAYAVSATQGKLELIGEQYDSAPFGFAVAKESGTLAQAVEAAVQSIIDDGSYGAILAKWGVEDGAVSTAGINGALF</sequence>
<dbReference type="EMBL" id="LT629742">
    <property type="protein sequence ID" value="SDS63175.1"/>
    <property type="molecule type" value="Genomic_DNA"/>
</dbReference>
<evidence type="ECO:0000313" key="4">
    <source>
        <dbReference type="EMBL" id="SDS63175.1"/>
    </source>
</evidence>
<evidence type="ECO:0000313" key="5">
    <source>
        <dbReference type="Proteomes" id="UP000181956"/>
    </source>
</evidence>
<dbReference type="RefSeq" id="WP_083363763.1">
    <property type="nucleotide sequence ID" value="NZ_LT629742.1"/>
</dbReference>
<name>A0A1H1TS76_9MICO</name>
<dbReference type="SMART" id="SM00062">
    <property type="entry name" value="PBPb"/>
    <property type="match status" value="1"/>
</dbReference>
<feature type="domain" description="Solute-binding protein family 3/N-terminal" evidence="3">
    <location>
        <begin position="62"/>
        <end position="288"/>
    </location>
</feature>
<dbReference type="InterPro" id="IPR001638">
    <property type="entry name" value="Solute-binding_3/MltF_N"/>
</dbReference>
<dbReference type="SUPFAM" id="SSF53850">
    <property type="entry name" value="Periplasmic binding protein-like II"/>
    <property type="match status" value="1"/>
</dbReference>
<feature type="signal peptide" evidence="2">
    <location>
        <begin position="1"/>
        <end position="29"/>
    </location>
</feature>
<feature type="chain" id="PRO_5009261408" evidence="2">
    <location>
        <begin position="30"/>
        <end position="301"/>
    </location>
</feature>
<dbReference type="OrthoDB" id="4633994at2"/>
<gene>
    <name evidence="4" type="ORF">SAMN04489834_1836</name>
</gene>
<dbReference type="Pfam" id="PF00497">
    <property type="entry name" value="SBP_bac_3"/>
    <property type="match status" value="1"/>
</dbReference>
<protein>
    <submittedName>
        <fullName evidence="4">Polar amino acid transport system substrate-binding protein</fullName>
    </submittedName>
</protein>
<dbReference type="AlphaFoldDB" id="A0A1H1TS76"/>
<evidence type="ECO:0000256" key="1">
    <source>
        <dbReference type="ARBA" id="ARBA00022729"/>
    </source>
</evidence>
<evidence type="ECO:0000259" key="3">
    <source>
        <dbReference type="SMART" id="SM00062"/>
    </source>
</evidence>
<dbReference type="Gene3D" id="3.40.190.10">
    <property type="entry name" value="Periplasmic binding protein-like II"/>
    <property type="match status" value="2"/>
</dbReference>
<dbReference type="CDD" id="cd01004">
    <property type="entry name" value="PBP2_MidA_like"/>
    <property type="match status" value="1"/>
</dbReference>
<reference evidence="5" key="1">
    <citation type="submission" date="2016-10" db="EMBL/GenBank/DDBJ databases">
        <authorList>
            <person name="Varghese N."/>
            <person name="Submissions S."/>
        </authorList>
    </citation>
    <scope>NUCLEOTIDE SEQUENCE [LARGE SCALE GENOMIC DNA]</scope>
    <source>
        <strain evidence="5">DSM 21772</strain>
    </source>
</reference>
<dbReference type="PROSITE" id="PS51257">
    <property type="entry name" value="PROKAR_LIPOPROTEIN"/>
    <property type="match status" value="1"/>
</dbReference>
<dbReference type="PANTHER" id="PTHR35936:SF17">
    <property type="entry name" value="ARGININE-BINDING EXTRACELLULAR PROTEIN ARTP"/>
    <property type="match status" value="1"/>
</dbReference>
<evidence type="ECO:0000256" key="2">
    <source>
        <dbReference type="SAM" id="SignalP"/>
    </source>
</evidence>
<dbReference type="Proteomes" id="UP000181956">
    <property type="component" value="Chromosome I"/>
</dbReference>
<keyword evidence="5" id="KW-1185">Reference proteome</keyword>